<dbReference type="Proteomes" id="UP000011625">
    <property type="component" value="Unassembled WGS sequence"/>
</dbReference>
<sequence length="94" mass="9751">MLANFRPQATPQEVTIDGGESTTVSFTYEIAADKEPGNYSYVASSLQEIASHPLTITAANGSGQVSASSAPTLDNRADGLEHQRSVRGVAVIAG</sequence>
<organism evidence="1 2">
    <name type="scientific">Halococcus salifodinae DSM 8989</name>
    <dbReference type="NCBI Taxonomy" id="1227456"/>
    <lineage>
        <taxon>Archaea</taxon>
        <taxon>Methanobacteriati</taxon>
        <taxon>Methanobacteriota</taxon>
        <taxon>Stenosarchaea group</taxon>
        <taxon>Halobacteria</taxon>
        <taxon>Halobacteriales</taxon>
        <taxon>Halococcaceae</taxon>
        <taxon>Halococcus</taxon>
    </lineage>
</organism>
<accession>M0MSL5</accession>
<dbReference type="PATRIC" id="fig|1227456.3.peg.4138"/>
<dbReference type="AlphaFoldDB" id="M0MSL5"/>
<evidence type="ECO:0000313" key="1">
    <source>
        <dbReference type="EMBL" id="EMA47739.1"/>
    </source>
</evidence>
<evidence type="ECO:0000313" key="2">
    <source>
        <dbReference type="Proteomes" id="UP000011625"/>
    </source>
</evidence>
<gene>
    <name evidence="1" type="ORF">C450_20501</name>
</gene>
<name>M0MSL5_9EURY</name>
<protein>
    <submittedName>
        <fullName evidence="1">Peptidase S8 and S53 subtilisin kexin sedolisin</fullName>
    </submittedName>
</protein>
<proteinExistence type="predicted"/>
<dbReference type="STRING" id="1227456.C450_20501"/>
<reference evidence="1 2" key="1">
    <citation type="journal article" date="2014" name="PLoS Genet.">
        <title>Phylogenetically driven sequencing of extremely halophilic archaea reveals strategies for static and dynamic osmo-response.</title>
        <authorList>
            <person name="Becker E.A."/>
            <person name="Seitzer P.M."/>
            <person name="Tritt A."/>
            <person name="Larsen D."/>
            <person name="Krusor M."/>
            <person name="Yao A.I."/>
            <person name="Wu D."/>
            <person name="Madern D."/>
            <person name="Eisen J.A."/>
            <person name="Darling A.E."/>
            <person name="Facciotti M.T."/>
        </authorList>
    </citation>
    <scope>NUCLEOTIDE SEQUENCE [LARGE SCALE GENOMIC DNA]</scope>
    <source>
        <strain evidence="1 2">DSM 8989</strain>
    </source>
</reference>
<keyword evidence="2" id="KW-1185">Reference proteome</keyword>
<comment type="caution">
    <text evidence="1">The sequence shown here is derived from an EMBL/GenBank/DDBJ whole genome shotgun (WGS) entry which is preliminary data.</text>
</comment>
<dbReference type="EMBL" id="AOME01000108">
    <property type="protein sequence ID" value="EMA47739.1"/>
    <property type="molecule type" value="Genomic_DNA"/>
</dbReference>